<dbReference type="AlphaFoldDB" id="A0A9D1XP27"/>
<dbReference type="Pfam" id="PF09924">
    <property type="entry name" value="LPG_synthase_C"/>
    <property type="match status" value="1"/>
</dbReference>
<reference evidence="2" key="2">
    <citation type="submission" date="2021-04" db="EMBL/GenBank/DDBJ databases">
        <authorList>
            <person name="Gilroy R."/>
        </authorList>
    </citation>
    <scope>NUCLEOTIDE SEQUENCE</scope>
    <source>
        <strain evidence="2">ChiGjej1B1-14440</strain>
    </source>
</reference>
<reference evidence="2" key="1">
    <citation type="journal article" date="2021" name="PeerJ">
        <title>Extensive microbial diversity within the chicken gut microbiome revealed by metagenomics and culture.</title>
        <authorList>
            <person name="Gilroy R."/>
            <person name="Ravi A."/>
            <person name="Getino M."/>
            <person name="Pursley I."/>
            <person name="Horton D.L."/>
            <person name="Alikhan N.F."/>
            <person name="Baker D."/>
            <person name="Gharbi K."/>
            <person name="Hall N."/>
            <person name="Watson M."/>
            <person name="Adriaenssens E.M."/>
            <person name="Foster-Nyarko E."/>
            <person name="Jarju S."/>
            <person name="Secka A."/>
            <person name="Antonio M."/>
            <person name="Oren A."/>
            <person name="Chaudhuri R.R."/>
            <person name="La Ragione R."/>
            <person name="Hildebrand F."/>
            <person name="Pallen M.J."/>
        </authorList>
    </citation>
    <scope>NUCLEOTIDE SEQUENCE</scope>
    <source>
        <strain evidence="2">ChiGjej1B1-14440</strain>
    </source>
</reference>
<gene>
    <name evidence="2" type="ORF">H9980_11685</name>
</gene>
<dbReference type="InterPro" id="IPR024320">
    <property type="entry name" value="LPG_synthase_C"/>
</dbReference>
<accession>A0A9D1XP27</accession>
<proteinExistence type="predicted"/>
<evidence type="ECO:0000313" key="3">
    <source>
        <dbReference type="Proteomes" id="UP000886724"/>
    </source>
</evidence>
<evidence type="ECO:0000259" key="1">
    <source>
        <dbReference type="Pfam" id="PF09924"/>
    </source>
</evidence>
<name>A0A9D1XP27_9FIRM</name>
<protein>
    <submittedName>
        <fullName evidence="2">GNAT family N-acetyltransferase</fullName>
    </submittedName>
</protein>
<comment type="caution">
    <text evidence="2">The sequence shown here is derived from an EMBL/GenBank/DDBJ whole genome shotgun (WGS) entry which is preliminary data.</text>
</comment>
<organism evidence="2 3">
    <name type="scientific">Candidatus Erysipelatoclostridium merdavium</name>
    <dbReference type="NCBI Taxonomy" id="2838566"/>
    <lineage>
        <taxon>Bacteria</taxon>
        <taxon>Bacillati</taxon>
        <taxon>Bacillota</taxon>
        <taxon>Erysipelotrichia</taxon>
        <taxon>Erysipelotrichales</taxon>
        <taxon>Erysipelotrichales incertae sedis</taxon>
    </lineage>
</organism>
<evidence type="ECO:0000313" key="2">
    <source>
        <dbReference type="EMBL" id="HIX82611.1"/>
    </source>
</evidence>
<dbReference type="Proteomes" id="UP000886724">
    <property type="component" value="Unassembled WGS sequence"/>
</dbReference>
<sequence length="111" mass="13923">MKKLLISDYDKIKKYLDDANYEGYNSNFVTMMMWDHEYEIYYEIHDHYLIMLHTYLNEHFFSMPFCKEEYYQEAIEYMMEYANNHHFAFRIDLAVDKFVDKIKEIYQDKFL</sequence>
<dbReference type="SUPFAM" id="SSF55729">
    <property type="entry name" value="Acyl-CoA N-acyltransferases (Nat)"/>
    <property type="match status" value="1"/>
</dbReference>
<dbReference type="Gene3D" id="3.40.630.30">
    <property type="match status" value="1"/>
</dbReference>
<dbReference type="EMBL" id="DXET01000257">
    <property type="protein sequence ID" value="HIX82611.1"/>
    <property type="molecule type" value="Genomic_DNA"/>
</dbReference>
<dbReference type="InterPro" id="IPR016181">
    <property type="entry name" value="Acyl_CoA_acyltransferase"/>
</dbReference>
<feature type="non-terminal residue" evidence="2">
    <location>
        <position position="111"/>
    </location>
</feature>
<feature type="domain" description="Phosphatidylglycerol lysyltransferase C-terminal" evidence="1">
    <location>
        <begin position="23"/>
        <end position="89"/>
    </location>
</feature>